<evidence type="ECO:0000259" key="2">
    <source>
        <dbReference type="Pfam" id="PF26011"/>
    </source>
</evidence>
<keyword evidence="1" id="KW-1133">Transmembrane helix</keyword>
<evidence type="ECO:0000313" key="4">
    <source>
        <dbReference type="EMBL" id="MBC5730110.1"/>
    </source>
</evidence>
<evidence type="ECO:0000256" key="1">
    <source>
        <dbReference type="SAM" id="Phobius"/>
    </source>
</evidence>
<dbReference type="InterPro" id="IPR058729">
    <property type="entry name" value="Beta-barrel_RND-rel"/>
</dbReference>
<proteinExistence type="predicted"/>
<dbReference type="InterPro" id="IPR058709">
    <property type="entry name" value="BSH_RND-rel"/>
</dbReference>
<dbReference type="RefSeq" id="WP_186963167.1">
    <property type="nucleotide sequence ID" value="NZ_JACOPR010000002.1"/>
</dbReference>
<name>A0ABR7HRG4_9FIRM</name>
<reference evidence="4 5" key="1">
    <citation type="submission" date="2020-08" db="EMBL/GenBank/DDBJ databases">
        <title>Genome public.</title>
        <authorList>
            <person name="Liu C."/>
            <person name="Sun Q."/>
        </authorList>
    </citation>
    <scope>NUCLEOTIDE SEQUENCE [LARGE SCALE GENOMIC DNA]</scope>
    <source>
        <strain evidence="4 5">New-38</strain>
    </source>
</reference>
<dbReference type="Pfam" id="PF26011">
    <property type="entry name" value="Beta-barrel_RND_rel"/>
    <property type="match status" value="1"/>
</dbReference>
<keyword evidence="5" id="KW-1185">Reference proteome</keyword>
<feature type="domain" description="RND related barrel-sandwich hybrid" evidence="3">
    <location>
        <begin position="59"/>
        <end position="253"/>
    </location>
</feature>
<organism evidence="4 5">
    <name type="scientific">Pseudoflavonifractor hominis</name>
    <dbReference type="NCBI Taxonomy" id="2763059"/>
    <lineage>
        <taxon>Bacteria</taxon>
        <taxon>Bacillati</taxon>
        <taxon>Bacillota</taxon>
        <taxon>Clostridia</taxon>
        <taxon>Eubacteriales</taxon>
        <taxon>Oscillospiraceae</taxon>
        <taxon>Pseudoflavonifractor</taxon>
    </lineage>
</organism>
<dbReference type="Pfam" id="PF26018">
    <property type="entry name" value="BSH_RND_rel"/>
    <property type="match status" value="1"/>
</dbReference>
<sequence>MKQGPLLNRILMLVLFAALLIYLGVYVWDSMNDPFTTATAYACTVDDAMEATGFLVREEQVIQGNGAVVDQLFNEGEKVARGQTVAVLYGSAEAAERRNTLLALENERDQLQYALTQSADAGDNARLSGEIIDAITTLRSSVASEDFTRLEDQTLELKSLIYQRADAFGTEEEGGTTVAEMQNRIQELNAQISALQSQSSQDTTRVTVSQSGTFSGMVDGFETLLTPDGLENLTPADLDKLSAQMPQQDTTAVGKLITSSTWYFVCALSEEEAANLTEGKDITVRFSRDWSGSVDMEVERLGPPQGGRMTVILSTDRFLADTTLLRKQTVDLVFRSKSGIRVPTQAIRTEERSETNEETGETTVRQVTGVYAIVGVQAEFKEVTVVDQREGYCVVTPVTTGVPGTDKKALRSGDEIIVTGKDLFDGKVVR</sequence>
<protein>
    <recommendedName>
        <fullName evidence="6">Membrane fusion protein</fullName>
    </recommendedName>
</protein>
<comment type="caution">
    <text evidence="4">The sequence shown here is derived from an EMBL/GenBank/DDBJ whole genome shotgun (WGS) entry which is preliminary data.</text>
</comment>
<dbReference type="EMBL" id="JACOPR010000002">
    <property type="protein sequence ID" value="MBC5730110.1"/>
    <property type="molecule type" value="Genomic_DNA"/>
</dbReference>
<accession>A0ABR7HRG4</accession>
<keyword evidence="1" id="KW-0812">Transmembrane</keyword>
<gene>
    <name evidence="4" type="ORF">H8S34_04590</name>
</gene>
<feature type="domain" description="RND related beta-barrel" evidence="2">
    <location>
        <begin position="262"/>
        <end position="333"/>
    </location>
</feature>
<evidence type="ECO:0008006" key="6">
    <source>
        <dbReference type="Google" id="ProtNLM"/>
    </source>
</evidence>
<evidence type="ECO:0000313" key="5">
    <source>
        <dbReference type="Proteomes" id="UP000660021"/>
    </source>
</evidence>
<keyword evidence="1" id="KW-0472">Membrane</keyword>
<evidence type="ECO:0000259" key="3">
    <source>
        <dbReference type="Pfam" id="PF26018"/>
    </source>
</evidence>
<dbReference type="Proteomes" id="UP000660021">
    <property type="component" value="Unassembled WGS sequence"/>
</dbReference>
<feature type="transmembrane region" description="Helical" evidence="1">
    <location>
        <begin position="7"/>
        <end position="28"/>
    </location>
</feature>